<dbReference type="AlphaFoldDB" id="A0A2Z7A717"/>
<dbReference type="Pfam" id="PF20431">
    <property type="entry name" value="E_motif"/>
    <property type="match status" value="1"/>
</dbReference>
<evidence type="ECO:0000313" key="4">
    <source>
        <dbReference type="EMBL" id="KZV17354.1"/>
    </source>
</evidence>
<evidence type="ECO:0000313" key="5">
    <source>
        <dbReference type="Proteomes" id="UP000250235"/>
    </source>
</evidence>
<dbReference type="GO" id="GO:0009451">
    <property type="term" value="P:RNA modification"/>
    <property type="evidence" value="ECO:0007669"/>
    <property type="project" value="InterPro"/>
</dbReference>
<evidence type="ECO:0000256" key="3">
    <source>
        <dbReference type="PROSITE-ProRule" id="PRU00708"/>
    </source>
</evidence>
<dbReference type="NCBIfam" id="TIGR00756">
    <property type="entry name" value="PPR"/>
    <property type="match status" value="5"/>
</dbReference>
<evidence type="ECO:0000256" key="2">
    <source>
        <dbReference type="ARBA" id="ARBA00061659"/>
    </source>
</evidence>
<dbReference type="Gene3D" id="1.25.40.10">
    <property type="entry name" value="Tetratricopeptide repeat domain"/>
    <property type="match status" value="7"/>
</dbReference>
<feature type="repeat" description="PPR" evidence="3">
    <location>
        <begin position="506"/>
        <end position="540"/>
    </location>
</feature>
<dbReference type="FunFam" id="1.25.40.10:FF:000344">
    <property type="entry name" value="Pentatricopeptide repeat-containing protein"/>
    <property type="match status" value="1"/>
</dbReference>
<dbReference type="InterPro" id="IPR046960">
    <property type="entry name" value="PPR_At4g14850-like_plant"/>
</dbReference>
<feature type="repeat" description="PPR" evidence="3">
    <location>
        <begin position="41"/>
        <end position="75"/>
    </location>
</feature>
<organism evidence="4 5">
    <name type="scientific">Dorcoceras hygrometricum</name>
    <dbReference type="NCBI Taxonomy" id="472368"/>
    <lineage>
        <taxon>Eukaryota</taxon>
        <taxon>Viridiplantae</taxon>
        <taxon>Streptophyta</taxon>
        <taxon>Embryophyta</taxon>
        <taxon>Tracheophyta</taxon>
        <taxon>Spermatophyta</taxon>
        <taxon>Magnoliopsida</taxon>
        <taxon>eudicotyledons</taxon>
        <taxon>Gunneridae</taxon>
        <taxon>Pentapetalae</taxon>
        <taxon>asterids</taxon>
        <taxon>lamiids</taxon>
        <taxon>Lamiales</taxon>
        <taxon>Gesneriaceae</taxon>
        <taxon>Didymocarpoideae</taxon>
        <taxon>Trichosporeae</taxon>
        <taxon>Loxocarpinae</taxon>
        <taxon>Dorcoceras</taxon>
    </lineage>
</organism>
<feature type="repeat" description="PPR" evidence="3">
    <location>
        <begin position="273"/>
        <end position="307"/>
    </location>
</feature>
<dbReference type="InterPro" id="IPR046848">
    <property type="entry name" value="E_motif"/>
</dbReference>
<dbReference type="Proteomes" id="UP000250235">
    <property type="component" value="Unassembled WGS sequence"/>
</dbReference>
<dbReference type="GO" id="GO:0005737">
    <property type="term" value="C:cytoplasm"/>
    <property type="evidence" value="ECO:0007669"/>
    <property type="project" value="UniProtKB-ARBA"/>
</dbReference>
<name>A0A2Z7A717_9LAMI</name>
<dbReference type="PROSITE" id="PS51375">
    <property type="entry name" value="PPR"/>
    <property type="match status" value="5"/>
</dbReference>
<sequence length="686" mass="76510">MSVQDMQAYARLLNSFNTHDSVAQGKQLHLLFIKKGILSSTVSIANRLLQMYARCGGIDYARRLFDEMTQRNLFSWNTILEGYAKDGHKTGMLDVFFSMPERNEFSWNSIVSGLAKLGELDVVRRLFHEMPWKNGIAWNTIIHGYARNGQPNMALGVFKEFLKWEALKTGGVSSLDPFILATVVGACSELRGLDWGKQVHARMIVDKIEFDSVMESSLVNMYAKCGDLDSASNLLNAMNDPDDYSLSSLIAGYASCGRMNDARRIFELKFSPCAVLWNSLISGYIANDDFMEALLLFNTMRKKGILGDLSTMSSVLSACGSVGILKNGMQLHAHAHKLGILPDVVVVSSLIDAYSKCGSHSNSCKLFDELETHDTVLLNSMITIYCNCDRIEEAKRIFFDNKSKSLISWNSMIIGLSRNGRPIEALELFCRMNKSNLRMDRYTLSGVISACSSIPFLELGEQVFARATTIGVDLDQVIVTSLVDFYCKCGLVTLGRKVFDEIMKFDAVLWNSLLMGYATNGHGVEALNLFDEMRRECVSPTEVTFTAVLSACDHCGLVEEGKNWFHRMKYDYHIDPGIEHYSCLVDLLARAGCLEEAINLTNEMPFHSDSDMWSAILRGCITKGDKSLSNKVAERIIELDPQNSGALVQLSGLLASGGDWEKSAQVRQVMKDIKIQKNPGRSWCNV</sequence>
<dbReference type="InterPro" id="IPR011990">
    <property type="entry name" value="TPR-like_helical_dom_sf"/>
</dbReference>
<evidence type="ECO:0000256" key="1">
    <source>
        <dbReference type="ARBA" id="ARBA00022737"/>
    </source>
</evidence>
<keyword evidence="5" id="KW-1185">Reference proteome</keyword>
<dbReference type="PANTHER" id="PTHR47926">
    <property type="entry name" value="PENTATRICOPEPTIDE REPEAT-CONTAINING PROTEIN"/>
    <property type="match status" value="1"/>
</dbReference>
<dbReference type="SUPFAM" id="SSF48452">
    <property type="entry name" value="TPR-like"/>
    <property type="match status" value="1"/>
</dbReference>
<dbReference type="InterPro" id="IPR002885">
    <property type="entry name" value="PPR_rpt"/>
</dbReference>
<feature type="repeat" description="PPR" evidence="3">
    <location>
        <begin position="405"/>
        <end position="439"/>
    </location>
</feature>
<accession>A0A2Z7A717</accession>
<dbReference type="PANTHER" id="PTHR47926:SF392">
    <property type="entry name" value="PENTATRICOPEPTIDE REPEAT-CONTAINING PROTEIN"/>
    <property type="match status" value="1"/>
</dbReference>
<dbReference type="Pfam" id="PF01535">
    <property type="entry name" value="PPR"/>
    <property type="match status" value="10"/>
</dbReference>
<dbReference type="OrthoDB" id="772568at2759"/>
<gene>
    <name evidence="4" type="ORF">F511_22029</name>
</gene>
<dbReference type="EMBL" id="KV018436">
    <property type="protein sequence ID" value="KZV17354.1"/>
    <property type="molecule type" value="Genomic_DNA"/>
</dbReference>
<dbReference type="FunFam" id="1.25.40.10:FF:000797">
    <property type="entry name" value="Pentatricopeptide repeat-containing protein chloroplastic"/>
    <property type="match status" value="1"/>
</dbReference>
<comment type="similarity">
    <text evidence="2">Belongs to the PPR family. PCMP-E subfamily.</text>
</comment>
<reference evidence="4 5" key="1">
    <citation type="journal article" date="2015" name="Proc. Natl. Acad. Sci. U.S.A.">
        <title>The resurrection genome of Boea hygrometrica: A blueprint for survival of dehydration.</title>
        <authorList>
            <person name="Xiao L."/>
            <person name="Yang G."/>
            <person name="Zhang L."/>
            <person name="Yang X."/>
            <person name="Zhao S."/>
            <person name="Ji Z."/>
            <person name="Zhou Q."/>
            <person name="Hu M."/>
            <person name="Wang Y."/>
            <person name="Chen M."/>
            <person name="Xu Y."/>
            <person name="Jin H."/>
            <person name="Xiao X."/>
            <person name="Hu G."/>
            <person name="Bao F."/>
            <person name="Hu Y."/>
            <person name="Wan P."/>
            <person name="Li L."/>
            <person name="Deng X."/>
            <person name="Kuang T."/>
            <person name="Xiang C."/>
            <person name="Zhu J.K."/>
            <person name="Oliver M.J."/>
            <person name="He Y."/>
        </authorList>
    </citation>
    <scope>NUCLEOTIDE SEQUENCE [LARGE SCALE GENOMIC DNA]</scope>
    <source>
        <strain evidence="5">cv. XS01</strain>
    </source>
</reference>
<feature type="repeat" description="PPR" evidence="3">
    <location>
        <begin position="103"/>
        <end position="137"/>
    </location>
</feature>
<keyword evidence="1" id="KW-0677">Repeat</keyword>
<dbReference type="GO" id="GO:0003723">
    <property type="term" value="F:RNA binding"/>
    <property type="evidence" value="ECO:0007669"/>
    <property type="project" value="InterPro"/>
</dbReference>
<dbReference type="Pfam" id="PF13041">
    <property type="entry name" value="PPR_2"/>
    <property type="match status" value="3"/>
</dbReference>
<protein>
    <submittedName>
        <fullName evidence="4">Pentatricopeptide repeat-containing protein mitochondrial</fullName>
    </submittedName>
</protein>
<proteinExistence type="inferred from homology"/>